<dbReference type="Proteomes" id="UP000202315">
    <property type="component" value="Segment"/>
</dbReference>
<keyword evidence="2" id="KW-1185">Reference proteome</keyword>
<reference evidence="1 2" key="1">
    <citation type="journal article" date="2012" name="J. Virol.">
        <title>Genome of Thysanoplusia orichalcea multiple nucleopolyhedrovirus lacks the superoxide dismutase gene.</title>
        <authorList>
            <person name="Wang Y.S."/>
            <person name="Huang G.H."/>
            <person name="Cheng X.H."/>
            <person name="Wang X."/>
            <person name="Garretson T.A."/>
            <person name="Dai L.Y."/>
            <person name="Zhang C.X."/>
            <person name="Cheng X.W."/>
        </authorList>
    </citation>
    <scope>NUCLEOTIDE SEQUENCE [LARGE SCALE GENOMIC DNA]</scope>
    <source>
        <strain evidence="1">P2</strain>
    </source>
</reference>
<dbReference type="EMBL" id="JX467702">
    <property type="protein sequence ID" value="AGA16236.1"/>
    <property type="molecule type" value="Genomic_DNA"/>
</dbReference>
<evidence type="ECO:0000313" key="1">
    <source>
        <dbReference type="EMBL" id="AGA16236.1"/>
    </source>
</evidence>
<dbReference type="OrthoDB" id="39176at10239"/>
<evidence type="ECO:0000313" key="2">
    <source>
        <dbReference type="Proteomes" id="UP000202315"/>
    </source>
</evidence>
<dbReference type="RefSeq" id="YP_007250492.1">
    <property type="nucleotide sequence ID" value="NC_019945.1"/>
</dbReference>
<sequence>MKLLAILILFYSFLINMQAAPSHYEANRCTLSTRIGWNSDGDQDPNIYWRC</sequence>
<organism evidence="1 2">
    <name type="scientific">Thysanoplusia orichalcea nucleopolyhedrovirus</name>
    <dbReference type="NCBI Taxonomy" id="101850"/>
    <lineage>
        <taxon>Viruses</taxon>
        <taxon>Viruses incertae sedis</taxon>
        <taxon>Naldaviricetes</taxon>
        <taxon>Lefavirales</taxon>
        <taxon>Baculoviridae</taxon>
        <taxon>Alphabaculovirus</taxon>
        <taxon>Alphabaculovirus thorichlaceae</taxon>
    </lineage>
</organism>
<proteinExistence type="predicted"/>
<dbReference type="GeneID" id="14340148"/>
<accession>L0CLY1</accession>
<protein>
    <submittedName>
        <fullName evidence="1">Uncharacterized protein</fullName>
    </submittedName>
</protein>
<name>L0CLY1_9ABAC</name>
<dbReference type="KEGG" id="vg:14340148"/>